<name>A0ABY8BAM4_9BURK</name>
<accession>A0ABY8BAM4</accession>
<proteinExistence type="predicted"/>
<dbReference type="RefSeq" id="WP_277414936.1">
    <property type="nucleotide sequence ID" value="NZ_CP119083.1"/>
</dbReference>
<evidence type="ECO:0000313" key="3">
    <source>
        <dbReference type="Proteomes" id="UP001216510"/>
    </source>
</evidence>
<feature type="transmembrane region" description="Helical" evidence="1">
    <location>
        <begin position="42"/>
        <end position="64"/>
    </location>
</feature>
<sequence length="256" mass="27084">MTAMPTPYLRRLGALVLANLFGTGLAWALADDLVTWSAQRDVARVSLGAGAVLTMCQAVLCALAPARLIGALLFQAGAGLSLAWVMFNGILPLWWMEEVAEPVGTFALLALAVTSAGAAMRGAAGFRGRWRERGAQALAGYYEPAQGLLDWEMMQRQLAPPDDTSNAFLRERGKPALAVVVGAVLFMLLGPGLVFGASSAAAMAWAGAIGLGLAFSVDLAGTALAQAYTVRQLERRDGAVLSAFPPGKRRQRKRRR</sequence>
<keyword evidence="1" id="KW-0812">Transmembrane</keyword>
<feature type="transmembrane region" description="Helical" evidence="1">
    <location>
        <begin position="103"/>
        <end position="124"/>
    </location>
</feature>
<organism evidence="2 3">
    <name type="scientific">Pseudoduganella chitinolytica</name>
    <dbReference type="NCBI Taxonomy" id="34070"/>
    <lineage>
        <taxon>Bacteria</taxon>
        <taxon>Pseudomonadati</taxon>
        <taxon>Pseudomonadota</taxon>
        <taxon>Betaproteobacteria</taxon>
        <taxon>Burkholderiales</taxon>
        <taxon>Oxalobacteraceae</taxon>
        <taxon>Telluria group</taxon>
        <taxon>Pseudoduganella</taxon>
    </lineage>
</organism>
<dbReference type="Proteomes" id="UP001216510">
    <property type="component" value="Chromosome"/>
</dbReference>
<feature type="transmembrane region" description="Helical" evidence="1">
    <location>
        <begin position="12"/>
        <end position="30"/>
    </location>
</feature>
<keyword evidence="1" id="KW-1133">Transmembrane helix</keyword>
<evidence type="ECO:0008006" key="4">
    <source>
        <dbReference type="Google" id="ProtNLM"/>
    </source>
</evidence>
<protein>
    <recommendedName>
        <fullName evidence="4">DUF1275 domain-containing protein</fullName>
    </recommendedName>
</protein>
<feature type="transmembrane region" description="Helical" evidence="1">
    <location>
        <begin position="203"/>
        <end position="225"/>
    </location>
</feature>
<reference evidence="2 3" key="1">
    <citation type="submission" date="2023-02" db="EMBL/GenBank/DDBJ databases">
        <title>Gemone sequence of Telluria chitinolytica ACM 3522T.</title>
        <authorList>
            <person name="Frediansyah A."/>
            <person name="Miess H."/>
            <person name="Gross H."/>
        </authorList>
    </citation>
    <scope>NUCLEOTIDE SEQUENCE [LARGE SCALE GENOMIC DNA]</scope>
    <source>
        <strain evidence="2 3">ACM 3522</strain>
    </source>
</reference>
<keyword evidence="1" id="KW-0472">Membrane</keyword>
<evidence type="ECO:0000313" key="2">
    <source>
        <dbReference type="EMBL" id="WEF32178.1"/>
    </source>
</evidence>
<feature type="transmembrane region" description="Helical" evidence="1">
    <location>
        <begin position="176"/>
        <end position="197"/>
    </location>
</feature>
<dbReference type="EMBL" id="CP119083">
    <property type="protein sequence ID" value="WEF32178.1"/>
    <property type="molecule type" value="Genomic_DNA"/>
</dbReference>
<gene>
    <name evidence="2" type="ORF">PX653_22580</name>
</gene>
<evidence type="ECO:0000256" key="1">
    <source>
        <dbReference type="SAM" id="Phobius"/>
    </source>
</evidence>
<keyword evidence="3" id="KW-1185">Reference proteome</keyword>
<feature type="transmembrane region" description="Helical" evidence="1">
    <location>
        <begin position="71"/>
        <end position="91"/>
    </location>
</feature>